<feature type="compositionally biased region" description="Basic residues" evidence="1">
    <location>
        <begin position="39"/>
        <end position="49"/>
    </location>
</feature>
<keyword evidence="3" id="KW-1185">Reference proteome</keyword>
<dbReference type="EMBL" id="OW152814">
    <property type="protein sequence ID" value="CAH2050958.1"/>
    <property type="molecule type" value="Genomic_DNA"/>
</dbReference>
<evidence type="ECO:0000313" key="3">
    <source>
        <dbReference type="Proteomes" id="UP000837857"/>
    </source>
</evidence>
<name>A0ABN8IBU7_9NEOP</name>
<reference evidence="2" key="1">
    <citation type="submission" date="2022-03" db="EMBL/GenBank/DDBJ databases">
        <authorList>
            <person name="Martin H S."/>
        </authorList>
    </citation>
    <scope>NUCLEOTIDE SEQUENCE</scope>
</reference>
<dbReference type="Proteomes" id="UP000837857">
    <property type="component" value="Chromosome 2"/>
</dbReference>
<feature type="non-terminal residue" evidence="2">
    <location>
        <position position="99"/>
    </location>
</feature>
<protein>
    <submittedName>
        <fullName evidence="2">Uncharacterized protein</fullName>
    </submittedName>
</protein>
<proteinExistence type="predicted"/>
<organism evidence="2 3">
    <name type="scientific">Iphiclides podalirius</name>
    <name type="common">scarce swallowtail</name>
    <dbReference type="NCBI Taxonomy" id="110791"/>
    <lineage>
        <taxon>Eukaryota</taxon>
        <taxon>Metazoa</taxon>
        <taxon>Ecdysozoa</taxon>
        <taxon>Arthropoda</taxon>
        <taxon>Hexapoda</taxon>
        <taxon>Insecta</taxon>
        <taxon>Pterygota</taxon>
        <taxon>Neoptera</taxon>
        <taxon>Endopterygota</taxon>
        <taxon>Lepidoptera</taxon>
        <taxon>Glossata</taxon>
        <taxon>Ditrysia</taxon>
        <taxon>Papilionoidea</taxon>
        <taxon>Papilionidae</taxon>
        <taxon>Papilioninae</taxon>
        <taxon>Iphiclides</taxon>
    </lineage>
</organism>
<evidence type="ECO:0000313" key="2">
    <source>
        <dbReference type="EMBL" id="CAH2050958.1"/>
    </source>
</evidence>
<evidence type="ECO:0000256" key="1">
    <source>
        <dbReference type="SAM" id="MobiDB-lite"/>
    </source>
</evidence>
<gene>
    <name evidence="2" type="ORF">IPOD504_LOCUS7805</name>
</gene>
<accession>A0ABN8IBU7</accession>
<feature type="region of interest" description="Disordered" evidence="1">
    <location>
        <begin position="39"/>
        <end position="99"/>
    </location>
</feature>
<sequence>MFIVHVFEFELRVNENVIGKTPQLISNLKRVLIALSRGGRGRLGGRRTPTRPTADVSTAQRPGHAPAAPARSTYATRYASTGGRNGPIPARRGMSRALL</sequence>